<organism evidence="7 9">
    <name type="scientific">Octopus sinensis</name>
    <name type="common">East Asian common octopus</name>
    <dbReference type="NCBI Taxonomy" id="2607531"/>
    <lineage>
        <taxon>Eukaryota</taxon>
        <taxon>Metazoa</taxon>
        <taxon>Spiralia</taxon>
        <taxon>Lophotrochozoa</taxon>
        <taxon>Mollusca</taxon>
        <taxon>Cephalopoda</taxon>
        <taxon>Coleoidea</taxon>
        <taxon>Octopodiformes</taxon>
        <taxon>Octopoda</taxon>
        <taxon>Incirrata</taxon>
        <taxon>Octopodidae</taxon>
        <taxon>Octopus</taxon>
    </lineage>
</organism>
<name>A0A6P7T1V8_9MOLL</name>
<proteinExistence type="predicted"/>
<evidence type="ECO:0000313" key="10">
    <source>
        <dbReference type="RefSeq" id="XP_036364377.1"/>
    </source>
</evidence>
<reference evidence="8 9" key="1">
    <citation type="submission" date="2025-08" db="UniProtKB">
        <authorList>
            <consortium name="RefSeq"/>
        </authorList>
    </citation>
    <scope>IDENTIFICATION</scope>
</reference>
<feature type="transmembrane region" description="Helical" evidence="5">
    <location>
        <begin position="245"/>
        <end position="267"/>
    </location>
</feature>
<dbReference type="RefSeq" id="XP_029644365.1">
    <property type="nucleotide sequence ID" value="XM_029788505.2"/>
</dbReference>
<evidence type="ECO:0000256" key="5">
    <source>
        <dbReference type="SAM" id="Phobius"/>
    </source>
</evidence>
<feature type="transmembrane region" description="Helical" evidence="5">
    <location>
        <begin position="410"/>
        <end position="431"/>
    </location>
</feature>
<dbReference type="InterPro" id="IPR036259">
    <property type="entry name" value="MFS_trans_sf"/>
</dbReference>
<dbReference type="GO" id="GO:0022857">
    <property type="term" value="F:transmembrane transporter activity"/>
    <property type="evidence" value="ECO:0007669"/>
    <property type="project" value="InterPro"/>
</dbReference>
<keyword evidence="2 5" id="KW-0812">Transmembrane</keyword>
<feature type="transmembrane region" description="Helical" evidence="5">
    <location>
        <begin position="529"/>
        <end position="546"/>
    </location>
</feature>
<feature type="transmembrane region" description="Helical" evidence="5">
    <location>
        <begin position="438"/>
        <end position="457"/>
    </location>
</feature>
<feature type="domain" description="Major facilitator superfamily (MFS) profile" evidence="6">
    <location>
        <begin position="105"/>
        <end position="551"/>
    </location>
</feature>
<feature type="transmembrane region" description="Helical" evidence="5">
    <location>
        <begin position="378"/>
        <end position="398"/>
    </location>
</feature>
<feature type="transmembrane region" description="Helical" evidence="5">
    <location>
        <begin position="273"/>
        <end position="292"/>
    </location>
</feature>
<feature type="transmembrane region" description="Helical" evidence="5">
    <location>
        <begin position="47"/>
        <end position="66"/>
    </location>
</feature>
<protein>
    <submittedName>
        <fullName evidence="8 9">Organic cation transporter protein-like isoform X1</fullName>
    </submittedName>
</protein>
<evidence type="ECO:0000256" key="1">
    <source>
        <dbReference type="ARBA" id="ARBA00004141"/>
    </source>
</evidence>
<evidence type="ECO:0000259" key="6">
    <source>
        <dbReference type="PROSITE" id="PS50850"/>
    </source>
</evidence>
<dbReference type="SUPFAM" id="SSF103473">
    <property type="entry name" value="MFS general substrate transporter"/>
    <property type="match status" value="1"/>
</dbReference>
<dbReference type="InterPro" id="IPR005828">
    <property type="entry name" value="MFS_sugar_transport-like"/>
</dbReference>
<feature type="transmembrane region" description="Helical" evidence="5">
    <location>
        <begin position="185"/>
        <end position="203"/>
    </location>
</feature>
<dbReference type="RefSeq" id="XP_036364377.1">
    <property type="nucleotide sequence ID" value="XM_036508484.1"/>
</dbReference>
<accession>A0A6P7T1V8</accession>
<evidence type="ECO:0000256" key="3">
    <source>
        <dbReference type="ARBA" id="ARBA00022989"/>
    </source>
</evidence>
<keyword evidence="3 5" id="KW-1133">Transmembrane helix</keyword>
<dbReference type="GO" id="GO:0016020">
    <property type="term" value="C:membrane"/>
    <property type="evidence" value="ECO:0007669"/>
    <property type="project" value="UniProtKB-SubCell"/>
</dbReference>
<dbReference type="Proteomes" id="UP000515154">
    <property type="component" value="Linkage group LG13"/>
</dbReference>
<evidence type="ECO:0000256" key="4">
    <source>
        <dbReference type="ARBA" id="ARBA00023136"/>
    </source>
</evidence>
<dbReference type="PROSITE" id="PS50850">
    <property type="entry name" value="MFS"/>
    <property type="match status" value="1"/>
</dbReference>
<feature type="transmembrane region" description="Helical" evidence="5">
    <location>
        <begin position="463"/>
        <end position="485"/>
    </location>
</feature>
<gene>
    <name evidence="8 9 10" type="primary">LOC115218605</name>
</gene>
<evidence type="ECO:0000313" key="8">
    <source>
        <dbReference type="RefSeq" id="XP_029644364.1"/>
    </source>
</evidence>
<feature type="transmembrane region" description="Helical" evidence="5">
    <location>
        <begin position="159"/>
        <end position="178"/>
    </location>
</feature>
<dbReference type="InterPro" id="IPR020846">
    <property type="entry name" value="MFS_dom"/>
</dbReference>
<feature type="transmembrane region" description="Helical" evidence="5">
    <location>
        <begin position="209"/>
        <end position="233"/>
    </location>
</feature>
<dbReference type="RefSeq" id="XP_029644364.1">
    <property type="nucleotide sequence ID" value="XM_029788504.2"/>
</dbReference>
<evidence type="ECO:0000256" key="2">
    <source>
        <dbReference type="ARBA" id="ARBA00022692"/>
    </source>
</evidence>
<sequence>MEDTPSHLEGLTEEPPHEFEDLSDSHITEEILKKCCGYGPFQKKLTIFVLIYAIFDGLSVLTLVFIREPIPFGCYPTNFNKSLIPPNIALEKFLDNITVEEDKCSVYNLDIEGGFYALPTSNMTKGPCNNGRKFYTKFGLSSIMSEFDLACEREWMNNFAISVMFGGVLVGGFVFGLISDKFGRFKTFLIGEMVFMVALLIRIHSPNYAVFAIMYFMEGFGEAGTYPVIYTLLLECVTKNHRMPLNFLIHGCFALGEMLVSGMAYVFHEWKDLLFVTGFPHLLLFIIALIYLPESPRWQLYKGRFEEAEKTFNKIARTNKRGTVNTGHILHEFRREAESKIKFNVDVMENINVGKKAKHRLKKKSRTAIDLLKKPRRAILSVIIWFNWFVNSLIYYGVTLNSVDMSGNQYINYLMMVAIEIPANIIGFLTFRWFGHRTPIIFFMVFGGINCIVSNFVPKANSWFPLILAVLGKLGATASFDGIYLASTEVFPTVVRNSGVGTSTSFARLGSLIAPLVLELTIYSSWLPLTVYGVLGILGGLLILSLPDMKDICLPQTFEDMDYL</sequence>
<dbReference type="PANTHER" id="PTHR24064">
    <property type="entry name" value="SOLUTE CARRIER FAMILY 22 MEMBER"/>
    <property type="match status" value="1"/>
</dbReference>
<dbReference type="KEGG" id="osn:115218605"/>
<comment type="subcellular location">
    <subcellularLocation>
        <location evidence="1">Membrane</location>
        <topology evidence="1">Multi-pass membrane protein</topology>
    </subcellularLocation>
</comment>
<dbReference type="Gene3D" id="1.20.1250.20">
    <property type="entry name" value="MFS general substrate transporter like domains"/>
    <property type="match status" value="1"/>
</dbReference>
<evidence type="ECO:0000313" key="9">
    <source>
        <dbReference type="RefSeq" id="XP_029644365.1"/>
    </source>
</evidence>
<keyword evidence="7" id="KW-1185">Reference proteome</keyword>
<evidence type="ECO:0000313" key="7">
    <source>
        <dbReference type="Proteomes" id="UP000515154"/>
    </source>
</evidence>
<dbReference type="Pfam" id="PF00083">
    <property type="entry name" value="Sugar_tr"/>
    <property type="match status" value="1"/>
</dbReference>
<dbReference type="AlphaFoldDB" id="A0A6P7T1V8"/>
<keyword evidence="4 5" id="KW-0472">Membrane</keyword>